<name>W0JV96_9EURY</name>
<dbReference type="eggNOG" id="arCOG11369">
    <property type="taxonomic scope" value="Archaea"/>
</dbReference>
<evidence type="ECO:0000313" key="2">
    <source>
        <dbReference type="EMBL" id="AHG01195.1"/>
    </source>
</evidence>
<keyword evidence="1" id="KW-0812">Transmembrane</keyword>
<dbReference type="AlphaFoldDB" id="W0JV96"/>
<sequence length="115" mass="12399">MAVLVGAVVSTATYQMFAPGWYILLVIGCLYAATAYFHFGTDASLRSHTISFEDRKTAVAHGVGMFGLAMSSVAFGHYYTTADVDPVFLLWFIGVIAFLLLAADAALKNPSSRRP</sequence>
<dbReference type="HOGENOM" id="CLU_165873_0_0_2"/>
<reference evidence="2 3" key="1">
    <citation type="submission" date="2014-01" db="EMBL/GenBank/DDBJ databases">
        <authorList>
            <consortium name="DOE Joint Genome Institute"/>
            <person name="Anderson I."/>
            <person name="Huntemann M."/>
            <person name="Han J."/>
            <person name="Chen A."/>
            <person name="Kyrpides N."/>
            <person name="Mavromatis K."/>
            <person name="Markowitz V."/>
            <person name="Palaniappan K."/>
            <person name="Ivanova N."/>
            <person name="Schaumberg A."/>
            <person name="Pati A."/>
            <person name="Liolios K."/>
            <person name="Nordberg H.P."/>
            <person name="Cantor M.N."/>
            <person name="Hua S.X."/>
            <person name="Woyke T."/>
        </authorList>
    </citation>
    <scope>NUCLEOTIDE SEQUENCE [LARGE SCALE GENOMIC DNA]</scope>
    <source>
        <strain evidence="2 3">XH-48</strain>
    </source>
</reference>
<keyword evidence="3" id="KW-1185">Reference proteome</keyword>
<evidence type="ECO:0000313" key="3">
    <source>
        <dbReference type="Proteomes" id="UP000019024"/>
    </source>
</evidence>
<protein>
    <submittedName>
        <fullName evidence="2">Uncharacterized protein</fullName>
    </submittedName>
</protein>
<feature type="transmembrane region" description="Helical" evidence="1">
    <location>
        <begin position="86"/>
        <end position="107"/>
    </location>
</feature>
<gene>
    <name evidence="2" type="ORF">HALLA_19435</name>
</gene>
<evidence type="ECO:0000256" key="1">
    <source>
        <dbReference type="SAM" id="Phobius"/>
    </source>
</evidence>
<proteinExistence type="predicted"/>
<dbReference type="KEGG" id="hlr:HALLA_19435"/>
<keyword evidence="1" id="KW-0472">Membrane</keyword>
<organism evidence="2 3">
    <name type="scientific">Halostagnicola larsenii XH-48</name>
    <dbReference type="NCBI Taxonomy" id="797299"/>
    <lineage>
        <taxon>Archaea</taxon>
        <taxon>Methanobacteriati</taxon>
        <taxon>Methanobacteriota</taxon>
        <taxon>Stenosarchaea group</taxon>
        <taxon>Halobacteria</taxon>
        <taxon>Halobacteriales</taxon>
        <taxon>Natrialbaceae</taxon>
        <taxon>Halostagnicola</taxon>
    </lineage>
</organism>
<accession>W0JV96</accession>
<dbReference type="Proteomes" id="UP000019024">
    <property type="component" value="Chromosome"/>
</dbReference>
<feature type="transmembrane region" description="Helical" evidence="1">
    <location>
        <begin position="20"/>
        <end position="39"/>
    </location>
</feature>
<feature type="transmembrane region" description="Helical" evidence="1">
    <location>
        <begin position="59"/>
        <end position="80"/>
    </location>
</feature>
<keyword evidence="1" id="KW-1133">Transmembrane helix</keyword>
<dbReference type="EMBL" id="CP007055">
    <property type="protein sequence ID" value="AHG01195.1"/>
    <property type="molecule type" value="Genomic_DNA"/>
</dbReference>